<evidence type="ECO:0000256" key="2">
    <source>
        <dbReference type="SAM" id="SignalP"/>
    </source>
</evidence>
<keyword evidence="2" id="KW-0732">Signal</keyword>
<feature type="region of interest" description="Disordered" evidence="1">
    <location>
        <begin position="162"/>
        <end position="255"/>
    </location>
</feature>
<feature type="compositionally biased region" description="Acidic residues" evidence="1">
    <location>
        <begin position="213"/>
        <end position="228"/>
    </location>
</feature>
<feature type="compositionally biased region" description="Basic and acidic residues" evidence="1">
    <location>
        <begin position="200"/>
        <end position="211"/>
    </location>
</feature>
<feature type="chain" id="PRO_5041918338" evidence="2">
    <location>
        <begin position="21"/>
        <end position="255"/>
    </location>
</feature>
<name>A0AAD7ARA4_9AGAR</name>
<accession>A0AAD7ARA4</accession>
<dbReference type="AlphaFoldDB" id="A0AAD7ARA4"/>
<dbReference type="EMBL" id="JARIHO010000002">
    <property type="protein sequence ID" value="KAJ7366567.1"/>
    <property type="molecule type" value="Genomic_DNA"/>
</dbReference>
<feature type="compositionally biased region" description="Basic and acidic residues" evidence="1">
    <location>
        <begin position="176"/>
        <end position="190"/>
    </location>
</feature>
<evidence type="ECO:0000256" key="1">
    <source>
        <dbReference type="SAM" id="MobiDB-lite"/>
    </source>
</evidence>
<feature type="region of interest" description="Disordered" evidence="1">
    <location>
        <begin position="81"/>
        <end position="109"/>
    </location>
</feature>
<evidence type="ECO:0000313" key="3">
    <source>
        <dbReference type="EMBL" id="KAJ7366567.1"/>
    </source>
</evidence>
<organism evidence="3 4">
    <name type="scientific">Mycena albidolilacea</name>
    <dbReference type="NCBI Taxonomy" id="1033008"/>
    <lineage>
        <taxon>Eukaryota</taxon>
        <taxon>Fungi</taxon>
        <taxon>Dikarya</taxon>
        <taxon>Basidiomycota</taxon>
        <taxon>Agaricomycotina</taxon>
        <taxon>Agaricomycetes</taxon>
        <taxon>Agaricomycetidae</taxon>
        <taxon>Agaricales</taxon>
        <taxon>Marasmiineae</taxon>
        <taxon>Mycenaceae</taxon>
        <taxon>Mycena</taxon>
    </lineage>
</organism>
<reference evidence="3" key="1">
    <citation type="submission" date="2023-03" db="EMBL/GenBank/DDBJ databases">
        <title>Massive genome expansion in bonnet fungi (Mycena s.s.) driven by repeated elements and novel gene families across ecological guilds.</title>
        <authorList>
            <consortium name="Lawrence Berkeley National Laboratory"/>
            <person name="Harder C.B."/>
            <person name="Miyauchi S."/>
            <person name="Viragh M."/>
            <person name="Kuo A."/>
            <person name="Thoen E."/>
            <person name="Andreopoulos B."/>
            <person name="Lu D."/>
            <person name="Skrede I."/>
            <person name="Drula E."/>
            <person name="Henrissat B."/>
            <person name="Morin E."/>
            <person name="Kohler A."/>
            <person name="Barry K."/>
            <person name="LaButti K."/>
            <person name="Morin E."/>
            <person name="Salamov A."/>
            <person name="Lipzen A."/>
            <person name="Mereny Z."/>
            <person name="Hegedus B."/>
            <person name="Baldrian P."/>
            <person name="Stursova M."/>
            <person name="Weitz H."/>
            <person name="Taylor A."/>
            <person name="Grigoriev I.V."/>
            <person name="Nagy L.G."/>
            <person name="Martin F."/>
            <person name="Kauserud H."/>
        </authorList>
    </citation>
    <scope>NUCLEOTIDE SEQUENCE</scope>
    <source>
        <strain evidence="3">CBHHK002</strain>
    </source>
</reference>
<feature type="compositionally biased region" description="Basic and acidic residues" evidence="1">
    <location>
        <begin position="229"/>
        <end position="238"/>
    </location>
</feature>
<keyword evidence="4" id="KW-1185">Reference proteome</keyword>
<evidence type="ECO:0000313" key="4">
    <source>
        <dbReference type="Proteomes" id="UP001218218"/>
    </source>
</evidence>
<gene>
    <name evidence="3" type="ORF">DFH08DRAFT_797514</name>
</gene>
<protein>
    <submittedName>
        <fullName evidence="3">Uncharacterized protein</fullName>
    </submittedName>
</protein>
<comment type="caution">
    <text evidence="3">The sequence shown here is derived from an EMBL/GenBank/DDBJ whole genome shotgun (WGS) entry which is preliminary data.</text>
</comment>
<dbReference type="Proteomes" id="UP001218218">
    <property type="component" value="Unassembled WGS sequence"/>
</dbReference>
<proteinExistence type="predicted"/>
<feature type="signal peptide" evidence="2">
    <location>
        <begin position="1"/>
        <end position="20"/>
    </location>
</feature>
<sequence length="255" mass="26851">MIAIQPRFLALLALCAAAVAAPSEQNVSGASNVSEPVHVPRAPGLPAGLPTGLPGLPAGFPPAGIPPTARNVLTPPNAKLPAPVPTPHGMVRKRSSPPISAKLPTSSDKLPTDIEKAAISKAPVHPRSEYVPQPVGHPPISRSYARQLDVVGGALATSGRKDTTIMNPMAGDDDDRNLVHTYEDNGRDDMTFAPTGEPLAHTHTESRRGGETEGSEDMDSNDYDEREQTEERRAEVEKQTPSIIPVGATVDGKAQ</sequence>